<dbReference type="EMBL" id="JAGFBS010000011">
    <property type="protein sequence ID" value="KAG6376627.1"/>
    <property type="molecule type" value="Genomic_DNA"/>
</dbReference>
<evidence type="ECO:0000313" key="2">
    <source>
        <dbReference type="EMBL" id="KAG6376627.1"/>
    </source>
</evidence>
<proteinExistence type="predicted"/>
<evidence type="ECO:0000256" key="1">
    <source>
        <dbReference type="SAM" id="MobiDB-lite"/>
    </source>
</evidence>
<feature type="region of interest" description="Disordered" evidence="1">
    <location>
        <begin position="94"/>
        <end position="117"/>
    </location>
</feature>
<dbReference type="OrthoDB" id="3267810at2759"/>
<dbReference type="Proteomes" id="UP000683000">
    <property type="component" value="Unassembled WGS sequence"/>
</dbReference>
<dbReference type="AlphaFoldDB" id="A0A8I2YTW7"/>
<reference evidence="2" key="1">
    <citation type="submission" date="2021-03" db="EMBL/GenBank/DDBJ databases">
        <title>Evolutionary innovations through gain and loss of genes in the ectomycorrhizal Boletales.</title>
        <authorList>
            <person name="Wu G."/>
            <person name="Miyauchi S."/>
            <person name="Morin E."/>
            <person name="Yang Z.-L."/>
            <person name="Xu J."/>
            <person name="Martin F.M."/>
        </authorList>
    </citation>
    <scope>NUCLEOTIDE SEQUENCE</scope>
    <source>
        <strain evidence="2">BR01</strain>
    </source>
</reference>
<sequence>MESLVSTSASFLTQPAPLTPNQRLPPFIPSQISPIRSRKYSQLLADSPQNYREAALHDALQVSEVCKAAYKKQLLDMQSSALLVGMYSDHLHGQLAAQQDKQNKRKTGHLNADGLPKLLSGDEFFKRVEEHEVAAQTEAVAQESRKKQ</sequence>
<organism evidence="2 3">
    <name type="scientific">Boletus reticuloceps</name>
    <dbReference type="NCBI Taxonomy" id="495285"/>
    <lineage>
        <taxon>Eukaryota</taxon>
        <taxon>Fungi</taxon>
        <taxon>Dikarya</taxon>
        <taxon>Basidiomycota</taxon>
        <taxon>Agaricomycotina</taxon>
        <taxon>Agaricomycetes</taxon>
        <taxon>Agaricomycetidae</taxon>
        <taxon>Boletales</taxon>
        <taxon>Boletineae</taxon>
        <taxon>Boletaceae</taxon>
        <taxon>Boletoideae</taxon>
        <taxon>Boletus</taxon>
    </lineage>
</organism>
<name>A0A8I2YTW7_9AGAM</name>
<comment type="caution">
    <text evidence="2">The sequence shown here is derived from an EMBL/GenBank/DDBJ whole genome shotgun (WGS) entry which is preliminary data.</text>
</comment>
<evidence type="ECO:0000313" key="3">
    <source>
        <dbReference type="Proteomes" id="UP000683000"/>
    </source>
</evidence>
<accession>A0A8I2YTW7</accession>
<keyword evidence="3" id="KW-1185">Reference proteome</keyword>
<protein>
    <submittedName>
        <fullName evidence="2">Uncharacterized protein</fullName>
    </submittedName>
</protein>
<gene>
    <name evidence="2" type="ORF">JVT61DRAFT_1610</name>
</gene>